<dbReference type="Gene3D" id="3.40.50.620">
    <property type="entry name" value="HUPs"/>
    <property type="match status" value="1"/>
</dbReference>
<keyword evidence="6 10" id="KW-0067">ATP-binding</keyword>
<evidence type="ECO:0000256" key="1">
    <source>
        <dbReference type="ARBA" id="ARBA00003314"/>
    </source>
</evidence>
<dbReference type="Pfam" id="PF09334">
    <property type="entry name" value="tRNA-synt_1g"/>
    <property type="match status" value="1"/>
</dbReference>
<dbReference type="InterPro" id="IPR033911">
    <property type="entry name" value="MetRS_core"/>
</dbReference>
<dbReference type="RefSeq" id="WP_014335477.1">
    <property type="nucleotide sequence ID" value="NC_019552.1"/>
</dbReference>
<dbReference type="InterPro" id="IPR023457">
    <property type="entry name" value="Met-tRNA_synth_2"/>
</dbReference>
<dbReference type="SUPFAM" id="SSF47323">
    <property type="entry name" value="Anticodon-binding domain of a subclass of class I aminoacyl-tRNA synthetases"/>
    <property type="match status" value="1"/>
</dbReference>
<dbReference type="Gene3D" id="2.170.220.10">
    <property type="match status" value="1"/>
</dbReference>
<sequence>MKKTFYVTTPIYYASGDLHIGHLYTTTLAWVIKRYKQLVGFDTKMLTGSDEHGLKIQQKAEQNKLDIQIFVDQVVKKFENLWQKLDIDYDFFSRTTSDKHKKIVAQIFEKMLEKGLIYKGKYSGWYSISDEEFLTPTQAVLKNGKYYHPVSDNLLEYFEQETYFFNMKKFAPWLLSYWKENPNFVINKKIQNELEKNFLEKGLEDLSVTRTDLEWGIKVISDQKHTIYVWLDALFNYLTALNFDLENDQDYQKYWKNGDQILHIVGKEITRFHCIYWPIFLKSLDIKLPTSILSHGWIITNEGKMSKSKGNVVDPIKLLEQYDKEVIKLFFASQIPVGSDGIFDQENLTLFYNSTLANNFGNLITRTITMIFKNFDRPVRYKKEELLEEDKQIFEAIIETKNNYIKHFDNYELDKAFKEVFSLSKKLNGYIDITKPWSETNKDRLEVILNTLINGIYAVNTLLSVCLKNTSQKVLKILKLEKNDINQVENFSKFDNLFLDKAKVIFERMK</sequence>
<keyword evidence="5 10" id="KW-0547">Nucleotide-binding</keyword>
<dbReference type="GeneID" id="93248492"/>
<proteinExistence type="inferred from homology"/>
<dbReference type="GO" id="GO:0005524">
    <property type="term" value="F:ATP binding"/>
    <property type="evidence" value="ECO:0007669"/>
    <property type="project" value="UniProtKB-KW"/>
</dbReference>
<dbReference type="PRINTS" id="PR01041">
    <property type="entry name" value="TRNASYNTHMET"/>
</dbReference>
<evidence type="ECO:0000256" key="3">
    <source>
        <dbReference type="ARBA" id="ARBA00018753"/>
    </source>
</evidence>
<evidence type="ECO:0000256" key="2">
    <source>
        <dbReference type="ARBA" id="ARBA00012838"/>
    </source>
</evidence>
<feature type="domain" description="Methionyl/Leucyl tRNA synthetase" evidence="11">
    <location>
        <begin position="5"/>
        <end position="367"/>
    </location>
</feature>
<dbReference type="GO" id="GO:0004825">
    <property type="term" value="F:methionine-tRNA ligase activity"/>
    <property type="evidence" value="ECO:0007669"/>
    <property type="project" value="UniProtKB-EC"/>
</dbReference>
<reference evidence="12 13" key="1">
    <citation type="journal article" date="2013" name="Genome Announc.">
        <title>Complete Genome Sequence of Mycoplasma hyorhinis Strain SK76.</title>
        <authorList>
            <person name="Goodison S."/>
            <person name="Urquidi V."/>
            <person name="Kumar D."/>
            <person name="Reyes L."/>
            <person name="Rosser C.J."/>
        </authorList>
    </citation>
    <scope>NUCLEOTIDE SEQUENCE [LARGE SCALE GENOMIC DNA]</scope>
    <source>
        <strain evidence="12 13">SK76</strain>
    </source>
</reference>
<name>A0AAI8FDZ5_MESHY</name>
<dbReference type="Proteomes" id="UP000009399">
    <property type="component" value="Chromosome"/>
</dbReference>
<dbReference type="KEGG" id="mhs:MOS_374"/>
<evidence type="ECO:0000256" key="9">
    <source>
        <dbReference type="ARBA" id="ARBA00030904"/>
    </source>
</evidence>
<dbReference type="PANTHER" id="PTHR43326:SF1">
    <property type="entry name" value="METHIONINE--TRNA LIGASE, MITOCHONDRIAL"/>
    <property type="match status" value="1"/>
</dbReference>
<protein>
    <recommendedName>
        <fullName evidence="3">Methionine--tRNA ligase</fullName>
        <ecNumber evidence="2">6.1.1.10</ecNumber>
    </recommendedName>
    <alternativeName>
        <fullName evidence="9">Methionyl-tRNA synthetase</fullName>
    </alternativeName>
</protein>
<dbReference type="CDD" id="cd07957">
    <property type="entry name" value="Anticodon_Ia_Met"/>
    <property type="match status" value="1"/>
</dbReference>
<evidence type="ECO:0000256" key="10">
    <source>
        <dbReference type="RuleBase" id="RU363039"/>
    </source>
</evidence>
<keyword evidence="4 10" id="KW-0436">Ligase</keyword>
<evidence type="ECO:0000256" key="4">
    <source>
        <dbReference type="ARBA" id="ARBA00022598"/>
    </source>
</evidence>
<evidence type="ECO:0000259" key="11">
    <source>
        <dbReference type="Pfam" id="PF09334"/>
    </source>
</evidence>
<dbReference type="InterPro" id="IPR015413">
    <property type="entry name" value="Methionyl/Leucyl_tRNA_Synth"/>
</dbReference>
<keyword evidence="8 10" id="KW-0030">Aminoacyl-tRNA synthetase</keyword>
<comment type="function">
    <text evidence="1">Is required not only for elongation of protein synthesis but also for the initiation of all mRNA translation through initiator tRNA(fMet) aminoacylation.</text>
</comment>
<dbReference type="GO" id="GO:0006431">
    <property type="term" value="P:methionyl-tRNA aminoacylation"/>
    <property type="evidence" value="ECO:0007669"/>
    <property type="project" value="InterPro"/>
</dbReference>
<dbReference type="InterPro" id="IPR041872">
    <property type="entry name" value="Anticodon_Met"/>
</dbReference>
<organism evidence="12 13">
    <name type="scientific">Mesomycoplasma hyorhinis SK76</name>
    <dbReference type="NCBI Taxonomy" id="1118964"/>
    <lineage>
        <taxon>Bacteria</taxon>
        <taxon>Bacillati</taxon>
        <taxon>Mycoplasmatota</taxon>
        <taxon>Mycoplasmoidales</taxon>
        <taxon>Metamycoplasmataceae</taxon>
        <taxon>Mesomycoplasma</taxon>
    </lineage>
</organism>
<dbReference type="AlphaFoldDB" id="A0AAI8FDZ5"/>
<dbReference type="Gene3D" id="1.10.730.10">
    <property type="entry name" value="Isoleucyl-tRNA Synthetase, Domain 1"/>
    <property type="match status" value="1"/>
</dbReference>
<evidence type="ECO:0000256" key="8">
    <source>
        <dbReference type="ARBA" id="ARBA00023146"/>
    </source>
</evidence>
<dbReference type="PANTHER" id="PTHR43326">
    <property type="entry name" value="METHIONYL-TRNA SYNTHETASE"/>
    <property type="match status" value="1"/>
</dbReference>
<dbReference type="InterPro" id="IPR014729">
    <property type="entry name" value="Rossmann-like_a/b/a_fold"/>
</dbReference>
<accession>A0AAI8FDZ5</accession>
<dbReference type="EMBL" id="CP003914">
    <property type="protein sequence ID" value="AFX74298.1"/>
    <property type="molecule type" value="Genomic_DNA"/>
</dbReference>
<keyword evidence="7 10" id="KW-0648">Protein biosynthesis</keyword>
<comment type="similarity">
    <text evidence="10">Belongs to the class-I aminoacyl-tRNA synthetase family.</text>
</comment>
<evidence type="ECO:0000256" key="6">
    <source>
        <dbReference type="ARBA" id="ARBA00022840"/>
    </source>
</evidence>
<dbReference type="SUPFAM" id="SSF52374">
    <property type="entry name" value="Nucleotidylyl transferase"/>
    <property type="match status" value="1"/>
</dbReference>
<gene>
    <name evidence="12" type="ORF">MOS_374</name>
</gene>
<dbReference type="FunFam" id="2.170.220.10:FF:000002">
    <property type="entry name" value="Methionine--tRNA ligase"/>
    <property type="match status" value="1"/>
</dbReference>
<evidence type="ECO:0000313" key="12">
    <source>
        <dbReference type="EMBL" id="AFX74298.1"/>
    </source>
</evidence>
<dbReference type="InterPro" id="IPR014758">
    <property type="entry name" value="Met-tRNA_synth"/>
</dbReference>
<evidence type="ECO:0000256" key="5">
    <source>
        <dbReference type="ARBA" id="ARBA00022741"/>
    </source>
</evidence>
<evidence type="ECO:0000313" key="13">
    <source>
        <dbReference type="Proteomes" id="UP000009399"/>
    </source>
</evidence>
<dbReference type="CDD" id="cd00814">
    <property type="entry name" value="MetRS_core"/>
    <property type="match status" value="1"/>
</dbReference>
<dbReference type="NCBIfam" id="TIGR00398">
    <property type="entry name" value="metG"/>
    <property type="match status" value="1"/>
</dbReference>
<dbReference type="EC" id="6.1.1.10" evidence="2"/>
<dbReference type="InterPro" id="IPR009080">
    <property type="entry name" value="tRNAsynth_Ia_anticodon-bd"/>
</dbReference>
<evidence type="ECO:0000256" key="7">
    <source>
        <dbReference type="ARBA" id="ARBA00022917"/>
    </source>
</evidence>